<dbReference type="PANTHER" id="PTHR43649">
    <property type="entry name" value="ARABINOSE-BINDING PROTEIN-RELATED"/>
    <property type="match status" value="1"/>
</dbReference>
<dbReference type="GO" id="GO:0042597">
    <property type="term" value="C:periplasmic space"/>
    <property type="evidence" value="ECO:0007669"/>
    <property type="project" value="UniProtKB-SubCell"/>
</dbReference>
<dbReference type="EMBL" id="LNYJ01000003">
    <property type="protein sequence ID" value="KTD19017.1"/>
    <property type="molecule type" value="Genomic_DNA"/>
</dbReference>
<evidence type="ECO:0000313" key="8">
    <source>
        <dbReference type="Proteomes" id="UP000055035"/>
    </source>
</evidence>
<accession>A0A0W0VHA4</accession>
<comment type="subunit">
    <text evidence="3">The complex is composed of two ATP-binding proteins (UgpC), two transmembrane proteins (UgpA and UgpE) and a solute-binding protein (UgpB).</text>
</comment>
<evidence type="ECO:0000313" key="7">
    <source>
        <dbReference type="EMBL" id="KTD19017.1"/>
    </source>
</evidence>
<dbReference type="Gene3D" id="3.40.190.10">
    <property type="entry name" value="Periplasmic binding protein-like II"/>
    <property type="match status" value="2"/>
</dbReference>
<dbReference type="InterPro" id="IPR050490">
    <property type="entry name" value="Bact_solute-bd_prot1"/>
</dbReference>
<dbReference type="RefSeq" id="WP_058469821.1">
    <property type="nucleotide sequence ID" value="NZ_CAAAIC010000005.1"/>
</dbReference>
<keyword evidence="5" id="KW-0813">Transport</keyword>
<dbReference type="OrthoDB" id="4393730at2"/>
<evidence type="ECO:0000256" key="2">
    <source>
        <dbReference type="ARBA" id="ARBA00008520"/>
    </source>
</evidence>
<evidence type="ECO:0000256" key="6">
    <source>
        <dbReference type="ARBA" id="ARBA00022729"/>
    </source>
</evidence>
<name>A0A0W0VHA4_9GAMM</name>
<comment type="caution">
    <text evidence="7">The sequence shown here is derived from an EMBL/GenBank/DDBJ whole genome shotgun (WGS) entry which is preliminary data.</text>
</comment>
<evidence type="ECO:0000256" key="3">
    <source>
        <dbReference type="ARBA" id="ARBA00011557"/>
    </source>
</evidence>
<evidence type="ECO:0000256" key="1">
    <source>
        <dbReference type="ARBA" id="ARBA00004418"/>
    </source>
</evidence>
<dbReference type="InterPro" id="IPR006059">
    <property type="entry name" value="SBP"/>
</dbReference>
<gene>
    <name evidence="7" type="primary">ugpB</name>
    <name evidence="7" type="ORF">Ljor_0240</name>
</gene>
<dbReference type="PATRIC" id="fig|456.5.peg.256"/>
<dbReference type="AlphaFoldDB" id="A0A0W0VHA4"/>
<keyword evidence="8" id="KW-1185">Reference proteome</keyword>
<evidence type="ECO:0000256" key="4">
    <source>
        <dbReference type="ARBA" id="ARBA00017470"/>
    </source>
</evidence>
<comment type="subcellular location">
    <subcellularLocation>
        <location evidence="1">Periplasm</location>
    </subcellularLocation>
</comment>
<keyword evidence="6" id="KW-0732">Signal</keyword>
<dbReference type="PANTHER" id="PTHR43649:SF31">
    <property type="entry name" value="SN-GLYCEROL-3-PHOSPHATE-BINDING PERIPLASMIC PROTEIN UGPB"/>
    <property type="match status" value="1"/>
</dbReference>
<evidence type="ECO:0000256" key="5">
    <source>
        <dbReference type="ARBA" id="ARBA00022448"/>
    </source>
</evidence>
<dbReference type="SUPFAM" id="SSF53850">
    <property type="entry name" value="Periplasmic binding protein-like II"/>
    <property type="match status" value="1"/>
</dbReference>
<organism evidence="7 8">
    <name type="scientific">Legionella jordanis</name>
    <dbReference type="NCBI Taxonomy" id="456"/>
    <lineage>
        <taxon>Bacteria</taxon>
        <taxon>Pseudomonadati</taxon>
        <taxon>Pseudomonadota</taxon>
        <taxon>Gammaproteobacteria</taxon>
        <taxon>Legionellales</taxon>
        <taxon>Legionellaceae</taxon>
        <taxon>Legionella</taxon>
    </lineage>
</organism>
<sequence>MNRIVFFLLYWFAFSLHAKPVEIVMWHSLAGYLGDEVQKIVADFNGEQKNYRIKLVYKGEYSEAITSFAAAFRAKRPPAIVQIFEVGTTMMLSPAGIIKPVEELMQEQGAKLEKGDFLPAVRSFYSLNDRLMAMPFNSSIPVIFYNADALKQLGYNSENFPQTWGEMEILARKAKQHGFACTYTTAYPAWIQIEAFSAIHGLPMIDPKRSVAVFNNEAVIKQLKRLKDWQRKGYFEYGGRNSDATILFTSGRCLLFSQSSGAYNGLAELVKFKVGMAQLPLDASISAKRHNNVIGGAALWVVAGHRPEVYQGIAQFFSFLARPSIQKEWHQKTGYLPLGVSGNYAQIAPTTAHPALKLAQIDLAQSQANWTSPIGPQNLIRTINDEALEAIFAAMKSPQKAMDEAVSRANYSLLRFLRNIDS</sequence>
<dbReference type="Proteomes" id="UP000055035">
    <property type="component" value="Unassembled WGS sequence"/>
</dbReference>
<reference evidence="7 8" key="1">
    <citation type="submission" date="2015-11" db="EMBL/GenBank/DDBJ databases">
        <title>Genomic analysis of 38 Legionella species identifies large and diverse effector repertoires.</title>
        <authorList>
            <person name="Burstein D."/>
            <person name="Amaro F."/>
            <person name="Zusman T."/>
            <person name="Lifshitz Z."/>
            <person name="Cohen O."/>
            <person name="Gilbert J.A."/>
            <person name="Pupko T."/>
            <person name="Shuman H.A."/>
            <person name="Segal G."/>
        </authorList>
    </citation>
    <scope>NUCLEOTIDE SEQUENCE [LARGE SCALE GENOMIC DNA]</scope>
    <source>
        <strain evidence="7 8">BL-540</strain>
    </source>
</reference>
<dbReference type="Pfam" id="PF13416">
    <property type="entry name" value="SBP_bac_8"/>
    <property type="match status" value="1"/>
</dbReference>
<dbReference type="STRING" id="456.Ljor_0240"/>
<protein>
    <recommendedName>
        <fullName evidence="4">sn-glycerol-3-phosphate-binding periplasmic protein UgpB</fullName>
    </recommendedName>
</protein>
<comment type="similarity">
    <text evidence="2">Belongs to the bacterial solute-binding protein 1 family.</text>
</comment>
<proteinExistence type="inferred from homology"/>